<proteinExistence type="predicted"/>
<sequence>MIEVSLENNPLIQLNLLLWMSLNGKESWLNPYFNKMGYEILVIEPELPLPPKHVNILNQNNIEFIDNPKPEVILLNKENKNYFIIECKNQCFNLDNKDTRSTKQVVSFLIYNADLISESFGIEAENYIGLLNYNFMKNDFLTEFSQKVIEMQENLNELFNENINLPSTSYFFEKDETLYLKFIDPKNTIPEISDNNQIKVMSLKENNILAPLYLIPIDSSGNTDKYGEIVFYKRIKSNFGVFLGKLNNLIKNENIILDIEKEILKNIINVWDIWNNAETKKYIRNQTRLYLNKIISKLEKKIDTFSYQSINNGYNLDIQDKSTVEELRKEFLKVNIKRENKAVKNNQLNFNFSEDDI</sequence>
<dbReference type="Proteomes" id="UP000185669">
    <property type="component" value="Unassembled WGS sequence"/>
</dbReference>
<organism evidence="1 2">
    <name type="scientific">Halanaerobium kushneri</name>
    <dbReference type="NCBI Taxonomy" id="56779"/>
    <lineage>
        <taxon>Bacteria</taxon>
        <taxon>Bacillati</taxon>
        <taxon>Bacillota</taxon>
        <taxon>Clostridia</taxon>
        <taxon>Halanaerobiales</taxon>
        <taxon>Halanaerobiaceae</taxon>
        <taxon>Halanaerobium</taxon>
    </lineage>
</organism>
<name>A0A1N6RLQ0_9FIRM</name>
<protein>
    <submittedName>
        <fullName evidence="1">Uncharacterized protein</fullName>
    </submittedName>
</protein>
<evidence type="ECO:0000313" key="1">
    <source>
        <dbReference type="EMBL" id="SIQ29707.1"/>
    </source>
</evidence>
<keyword evidence="2" id="KW-1185">Reference proteome</keyword>
<gene>
    <name evidence="1" type="ORF">SAMN05421834_10345</name>
</gene>
<dbReference type="RefSeq" id="WP_076543902.1">
    <property type="nucleotide sequence ID" value="NZ_FTNC01000003.1"/>
</dbReference>
<evidence type="ECO:0000313" key="2">
    <source>
        <dbReference type="Proteomes" id="UP000185669"/>
    </source>
</evidence>
<dbReference type="AlphaFoldDB" id="A0A1N6RLQ0"/>
<accession>A0A1N6RLQ0</accession>
<dbReference type="STRING" id="56779.SAMN05421834_10345"/>
<dbReference type="EMBL" id="FTNC01000003">
    <property type="protein sequence ID" value="SIQ29707.1"/>
    <property type="molecule type" value="Genomic_DNA"/>
</dbReference>
<dbReference type="OrthoDB" id="1951815at2"/>
<reference evidence="2" key="1">
    <citation type="submission" date="2017-01" db="EMBL/GenBank/DDBJ databases">
        <authorList>
            <person name="Varghese N."/>
            <person name="Submissions S."/>
        </authorList>
    </citation>
    <scope>NUCLEOTIDE SEQUENCE [LARGE SCALE GENOMIC DNA]</scope>
    <source>
        <strain evidence="2">ATCC 700103</strain>
    </source>
</reference>